<keyword evidence="2" id="KW-1003">Cell membrane</keyword>
<accession>E6LLC2</accession>
<dbReference type="InterPro" id="IPR015867">
    <property type="entry name" value="N-reg_PII/ATP_PRibTrfase_C"/>
</dbReference>
<dbReference type="HOGENOM" id="CLU_063199_1_1_9"/>
<comment type="caution">
    <text evidence="8">The sequence shown here is derived from an EMBL/GenBank/DDBJ whole genome shotgun (WGS) entry which is preliminary data.</text>
</comment>
<evidence type="ECO:0000256" key="4">
    <source>
        <dbReference type="ARBA" id="ARBA00022989"/>
    </source>
</evidence>
<dbReference type="CDD" id="cd16380">
    <property type="entry name" value="YitT_C"/>
    <property type="match status" value="1"/>
</dbReference>
<dbReference type="PIRSF" id="PIRSF006483">
    <property type="entry name" value="Membrane_protein_YitT"/>
    <property type="match status" value="1"/>
</dbReference>
<dbReference type="Pfam" id="PF02588">
    <property type="entry name" value="YitT_membrane"/>
    <property type="match status" value="1"/>
</dbReference>
<feature type="transmembrane region" description="Helical" evidence="6">
    <location>
        <begin position="89"/>
        <end position="107"/>
    </location>
</feature>
<dbReference type="eggNOG" id="COG1284">
    <property type="taxonomic scope" value="Bacteria"/>
</dbReference>
<dbReference type="InterPro" id="IPR003740">
    <property type="entry name" value="YitT"/>
</dbReference>
<feature type="transmembrane region" description="Helical" evidence="6">
    <location>
        <begin position="154"/>
        <end position="176"/>
    </location>
</feature>
<evidence type="ECO:0000256" key="2">
    <source>
        <dbReference type="ARBA" id="ARBA00022475"/>
    </source>
</evidence>
<evidence type="ECO:0000256" key="3">
    <source>
        <dbReference type="ARBA" id="ARBA00022692"/>
    </source>
</evidence>
<evidence type="ECO:0000259" key="7">
    <source>
        <dbReference type="Pfam" id="PF10035"/>
    </source>
</evidence>
<evidence type="ECO:0000256" key="6">
    <source>
        <dbReference type="SAM" id="Phobius"/>
    </source>
</evidence>
<comment type="subcellular location">
    <subcellularLocation>
        <location evidence="1">Cell membrane</location>
        <topology evidence="1">Multi-pass membrane protein</topology>
    </subcellularLocation>
</comment>
<dbReference type="Proteomes" id="UP000003434">
    <property type="component" value="Unassembled WGS sequence"/>
</dbReference>
<evidence type="ECO:0000313" key="9">
    <source>
        <dbReference type="Proteomes" id="UP000003434"/>
    </source>
</evidence>
<name>E6LLC2_9FIRM</name>
<keyword evidence="3 6" id="KW-0812">Transmembrane</keyword>
<feature type="transmembrane region" description="Helical" evidence="6">
    <location>
        <begin position="51"/>
        <end position="77"/>
    </location>
</feature>
<dbReference type="Pfam" id="PF10035">
    <property type="entry name" value="DUF2179"/>
    <property type="match status" value="1"/>
</dbReference>
<evidence type="ECO:0000256" key="1">
    <source>
        <dbReference type="ARBA" id="ARBA00004651"/>
    </source>
</evidence>
<dbReference type="AlphaFoldDB" id="E6LLC2"/>
<feature type="transmembrane region" description="Helical" evidence="6">
    <location>
        <begin position="182"/>
        <end position="201"/>
    </location>
</feature>
<sequence length="290" mass="31396">MIGKKMNKEILKEWSTDILVDIIAGIFMGIGTYCFAAAFKFPMVGFTGLALILYQLFGLPVGIGTIILNIPFAVISYREIGKKFLLKSVKSILITSIMVDVVAKVFPVYNGDYMLAAICTGIISAVGYALIFMRDSSTGGSDFIMVLIHHSLPHFSLGKIALVIDSAIIVLGVVLVSGNINSLIYGLIIAYLVAVVLDKAMDGLSAGKLIMIICDKPKDMSREIATLIDRGSTYLKAVGSYTDEEKDVVMCACRVKEVHAVRQAAKKLDPSSFVIILDSNEVAGEGFRHL</sequence>
<reference evidence="8 9" key="1">
    <citation type="submission" date="2010-12" db="EMBL/GenBank/DDBJ databases">
        <authorList>
            <person name="Muzny D."/>
            <person name="Qin X."/>
            <person name="Deng J."/>
            <person name="Jiang H."/>
            <person name="Liu Y."/>
            <person name="Qu J."/>
            <person name="Song X.-Z."/>
            <person name="Zhang L."/>
            <person name="Thornton R."/>
            <person name="Coyle M."/>
            <person name="Francisco L."/>
            <person name="Jackson L."/>
            <person name="Javaid M."/>
            <person name="Korchina V."/>
            <person name="Kovar C."/>
            <person name="Mata R."/>
            <person name="Mathew T."/>
            <person name="Ngo R."/>
            <person name="Nguyen L."/>
            <person name="Nguyen N."/>
            <person name="Okwuonu G."/>
            <person name="Ongeri F."/>
            <person name="Pham C."/>
            <person name="Simmons D."/>
            <person name="Wilczek-Boney K."/>
            <person name="Hale W."/>
            <person name="Jakkamsetti A."/>
            <person name="Pham P."/>
            <person name="Ruth R."/>
            <person name="San Lucas F."/>
            <person name="Warren J."/>
            <person name="Zhang J."/>
            <person name="Zhao Z."/>
            <person name="Zhou C."/>
            <person name="Zhu D."/>
            <person name="Lee S."/>
            <person name="Bess C."/>
            <person name="Blankenburg K."/>
            <person name="Forbes L."/>
            <person name="Fu Q."/>
            <person name="Gubbala S."/>
            <person name="Hirani K."/>
            <person name="Jayaseelan J.C."/>
            <person name="Lara F."/>
            <person name="Munidasa M."/>
            <person name="Palculict T."/>
            <person name="Patil S."/>
            <person name="Pu L.-L."/>
            <person name="Saada N."/>
            <person name="Tang L."/>
            <person name="Weissenberger G."/>
            <person name="Zhu Y."/>
            <person name="Hemphill L."/>
            <person name="Shang Y."/>
            <person name="Youmans B."/>
            <person name="Ayvaz T."/>
            <person name="Ross M."/>
            <person name="Santibanez J."/>
            <person name="Aqrawi P."/>
            <person name="Gross S."/>
            <person name="Joshi V."/>
            <person name="Fowler G."/>
            <person name="Nazareth L."/>
            <person name="Reid J."/>
            <person name="Worley K."/>
            <person name="Petrosino J."/>
            <person name="Highlander S."/>
            <person name="Gibbs R."/>
        </authorList>
    </citation>
    <scope>NUCLEOTIDE SEQUENCE [LARGE SCALE GENOMIC DNA]</scope>
    <source>
        <strain evidence="8 9">DSM 3986</strain>
    </source>
</reference>
<protein>
    <recommendedName>
        <fullName evidence="7">DUF2179 domain-containing protein</fullName>
    </recommendedName>
</protein>
<dbReference type="GO" id="GO:0005886">
    <property type="term" value="C:plasma membrane"/>
    <property type="evidence" value="ECO:0007669"/>
    <property type="project" value="UniProtKB-SubCell"/>
</dbReference>
<feature type="transmembrane region" description="Helical" evidence="6">
    <location>
        <begin position="20"/>
        <end position="39"/>
    </location>
</feature>
<dbReference type="Gene3D" id="3.30.70.120">
    <property type="match status" value="1"/>
</dbReference>
<feature type="domain" description="DUF2179" evidence="7">
    <location>
        <begin position="230"/>
        <end position="284"/>
    </location>
</feature>
<dbReference type="PANTHER" id="PTHR33545">
    <property type="entry name" value="UPF0750 MEMBRANE PROTEIN YITT-RELATED"/>
    <property type="match status" value="1"/>
</dbReference>
<dbReference type="EMBL" id="AEPW01000024">
    <property type="protein sequence ID" value="EFU77410.1"/>
    <property type="molecule type" value="Genomic_DNA"/>
</dbReference>
<evidence type="ECO:0000256" key="5">
    <source>
        <dbReference type="ARBA" id="ARBA00023136"/>
    </source>
</evidence>
<keyword evidence="5 6" id="KW-0472">Membrane</keyword>
<dbReference type="InterPro" id="IPR019264">
    <property type="entry name" value="DUF2179"/>
</dbReference>
<proteinExistence type="predicted"/>
<organism evidence="8 9">
    <name type="scientific">Lachnoanaerobaculum saburreum DSM 3986</name>
    <dbReference type="NCBI Taxonomy" id="887325"/>
    <lineage>
        <taxon>Bacteria</taxon>
        <taxon>Bacillati</taxon>
        <taxon>Bacillota</taxon>
        <taxon>Clostridia</taxon>
        <taxon>Lachnospirales</taxon>
        <taxon>Lachnospiraceae</taxon>
        <taxon>Lachnoanaerobaculum</taxon>
    </lineage>
</organism>
<keyword evidence="4 6" id="KW-1133">Transmembrane helix</keyword>
<dbReference type="InterPro" id="IPR051461">
    <property type="entry name" value="UPF0750_membrane"/>
</dbReference>
<gene>
    <name evidence="8" type="ORF">HMPREF0381_0757</name>
</gene>
<dbReference type="PANTHER" id="PTHR33545:SF5">
    <property type="entry name" value="UPF0750 MEMBRANE PROTEIN YITT"/>
    <property type="match status" value="1"/>
</dbReference>
<feature type="transmembrane region" description="Helical" evidence="6">
    <location>
        <begin position="113"/>
        <end position="133"/>
    </location>
</feature>
<evidence type="ECO:0000313" key="8">
    <source>
        <dbReference type="EMBL" id="EFU77410.1"/>
    </source>
</evidence>